<evidence type="ECO:0000313" key="1">
    <source>
        <dbReference type="EMBL" id="SDC63952.1"/>
    </source>
</evidence>
<dbReference type="Proteomes" id="UP000199452">
    <property type="component" value="Unassembled WGS sequence"/>
</dbReference>
<dbReference type="STRING" id="1640674.SAMN05216323_104124"/>
<protein>
    <submittedName>
        <fullName evidence="1">Uncharacterized protein</fullName>
    </submittedName>
</protein>
<evidence type="ECO:0000313" key="2">
    <source>
        <dbReference type="Proteomes" id="UP000199452"/>
    </source>
</evidence>
<reference evidence="1 2" key="1">
    <citation type="submission" date="2016-09" db="EMBL/GenBank/DDBJ databases">
        <authorList>
            <person name="Capua I."/>
            <person name="De Benedictis P."/>
            <person name="Joannis T."/>
            <person name="Lombin L.H."/>
            <person name="Cattoli G."/>
        </authorList>
    </citation>
    <scope>NUCLEOTIDE SEQUENCE [LARGE SCALE GENOMIC DNA]</scope>
    <source>
        <strain evidence="1 2">A7P-90m</strain>
    </source>
</reference>
<accession>A0A1G6N7W7</accession>
<keyword evidence="2" id="KW-1185">Reference proteome</keyword>
<sequence length="305" mass="33033">MIIFPDMNKNTFRFAYKFLLVALPFIISCSCKKNQTDPVNPTVVIANHSSGDDTQLIPGQSLTLLIDCKGNGEDALTNFFISNNGVRFVDEGFFKAEYSKQLVFTKDTAAQNALVFTIRDKNGNSATASYNVLKAEGNAGELLVSRNVVLGAQKSTAGGSFMNIKSGAVFAKAEAATIPANIHLLCYYSTVDADEMVIASPGANIDYSVYGDGGPTDWAVKNTTRFTPITLSFDQFNGLTQVEDLVSLYSDINGKRKAKNLIVGNAFSFKQEELGLYGVFIVTEVVSGETGSVVVDVMVQKMKNR</sequence>
<name>A0A1G6N7W7_9BACT</name>
<dbReference type="EMBL" id="FMYP01000041">
    <property type="protein sequence ID" value="SDC63952.1"/>
    <property type="molecule type" value="Genomic_DNA"/>
</dbReference>
<organism evidence="1 2">
    <name type="scientific">Williamwhitmania taraxaci</name>
    <dbReference type="NCBI Taxonomy" id="1640674"/>
    <lineage>
        <taxon>Bacteria</taxon>
        <taxon>Pseudomonadati</taxon>
        <taxon>Bacteroidota</taxon>
        <taxon>Bacteroidia</taxon>
        <taxon>Bacteroidales</taxon>
        <taxon>Williamwhitmaniaceae</taxon>
        <taxon>Williamwhitmania</taxon>
    </lineage>
</organism>
<proteinExistence type="predicted"/>
<gene>
    <name evidence="1" type="ORF">SAMN05216323_104124</name>
</gene>
<dbReference type="AlphaFoldDB" id="A0A1G6N7W7"/>